<keyword evidence="3" id="KW-1185">Reference proteome</keyword>
<evidence type="ECO:0000313" key="3">
    <source>
        <dbReference type="Proteomes" id="UP001589836"/>
    </source>
</evidence>
<dbReference type="InterPro" id="IPR002761">
    <property type="entry name" value="Diphthami_syn_dom"/>
</dbReference>
<dbReference type="NCBIfam" id="TIGR00290">
    <property type="entry name" value="MJ0570_dom"/>
    <property type="match status" value="1"/>
</dbReference>
<dbReference type="Gene3D" id="3.40.50.620">
    <property type="entry name" value="HUPs"/>
    <property type="match status" value="1"/>
</dbReference>
<evidence type="ECO:0000313" key="2">
    <source>
        <dbReference type="EMBL" id="MFC0525153.1"/>
    </source>
</evidence>
<organism evidence="2 3">
    <name type="scientific">Pontibacillus salicampi</name>
    <dbReference type="NCBI Taxonomy" id="1449801"/>
    <lineage>
        <taxon>Bacteria</taxon>
        <taxon>Bacillati</taxon>
        <taxon>Bacillota</taxon>
        <taxon>Bacilli</taxon>
        <taxon>Bacillales</taxon>
        <taxon>Bacillaceae</taxon>
        <taxon>Pontibacillus</taxon>
    </lineage>
</organism>
<dbReference type="SUPFAM" id="SSF52402">
    <property type="entry name" value="Adenine nucleotide alpha hydrolases-like"/>
    <property type="match status" value="1"/>
</dbReference>
<dbReference type="EMBL" id="JBHLTP010000013">
    <property type="protein sequence ID" value="MFC0525153.1"/>
    <property type="molecule type" value="Genomic_DNA"/>
</dbReference>
<evidence type="ECO:0000259" key="1">
    <source>
        <dbReference type="Pfam" id="PF01902"/>
    </source>
</evidence>
<dbReference type="RefSeq" id="WP_377350050.1">
    <property type="nucleotide sequence ID" value="NZ_JBHLTP010000013.1"/>
</dbReference>
<dbReference type="EC" id="6.3.1.14" evidence="2"/>
<keyword evidence="2" id="KW-0436">Ligase</keyword>
<dbReference type="Proteomes" id="UP001589836">
    <property type="component" value="Unassembled WGS sequence"/>
</dbReference>
<name>A0ABV6LSD4_9BACI</name>
<gene>
    <name evidence="2" type="ORF">ACFFGV_16350</name>
</gene>
<comment type="caution">
    <text evidence="2">The sequence shown here is derived from an EMBL/GenBank/DDBJ whole genome shotgun (WGS) entry which is preliminary data.</text>
</comment>
<sequence>MKKVIVSWSGGKDSALALAEALDNEEWEVVGLLSTTSNESFRLPMHEVRRELLIAQAQAAELPLYEVSLPSHANNELYERKLHQQYKKIEEEGVQSIVYADIFLSDIRAFREQHLSQTGINPLFPLWGRDTKEIAASFIKKGFQATITTIDQSKLGLNFLGLPYNETLLDELPKGIDPCGENGEFHTFVWDGPCFRQLTPIQEGEVFTTLNNAFAHIDLWLKEGPSRPLD</sequence>
<protein>
    <submittedName>
        <fullName evidence="2">Diphthine--ammonia ligase</fullName>
        <ecNumber evidence="2">6.3.1.14</ecNumber>
    </submittedName>
</protein>
<proteinExistence type="predicted"/>
<feature type="domain" description="Diphthamide synthase" evidence="1">
    <location>
        <begin position="3"/>
        <end position="219"/>
    </location>
</feature>
<dbReference type="GO" id="GO:0017178">
    <property type="term" value="F:diphthine-ammonia ligase activity"/>
    <property type="evidence" value="ECO:0007669"/>
    <property type="project" value="UniProtKB-EC"/>
</dbReference>
<dbReference type="Gene3D" id="3.90.1490.10">
    <property type="entry name" value="putative n-type atp pyrophosphatase, domain 2"/>
    <property type="match status" value="1"/>
</dbReference>
<reference evidence="2 3" key="1">
    <citation type="submission" date="2024-09" db="EMBL/GenBank/DDBJ databases">
        <authorList>
            <person name="Sun Q."/>
            <person name="Mori K."/>
        </authorList>
    </citation>
    <scope>NUCLEOTIDE SEQUENCE [LARGE SCALE GENOMIC DNA]</scope>
    <source>
        <strain evidence="2 3">NCAIM B.02529</strain>
    </source>
</reference>
<dbReference type="Pfam" id="PF01902">
    <property type="entry name" value="Diphthami_syn_2"/>
    <property type="match status" value="1"/>
</dbReference>
<dbReference type="InterPro" id="IPR014729">
    <property type="entry name" value="Rossmann-like_a/b/a_fold"/>
</dbReference>
<accession>A0ABV6LSD4</accession>